<reference evidence="1" key="1">
    <citation type="journal article" date="2014" name="Front. Microbiol.">
        <title>High frequency of phylogenetically diverse reductive dehalogenase-homologous genes in deep subseafloor sedimentary metagenomes.</title>
        <authorList>
            <person name="Kawai M."/>
            <person name="Futagami T."/>
            <person name="Toyoda A."/>
            <person name="Takaki Y."/>
            <person name="Nishi S."/>
            <person name="Hori S."/>
            <person name="Arai W."/>
            <person name="Tsubouchi T."/>
            <person name="Morono Y."/>
            <person name="Uchiyama I."/>
            <person name="Ito T."/>
            <person name="Fujiyama A."/>
            <person name="Inagaki F."/>
            <person name="Takami H."/>
        </authorList>
    </citation>
    <scope>NUCLEOTIDE SEQUENCE</scope>
    <source>
        <strain evidence="1">Expedition CK06-06</strain>
    </source>
</reference>
<organism evidence="1">
    <name type="scientific">marine sediment metagenome</name>
    <dbReference type="NCBI Taxonomy" id="412755"/>
    <lineage>
        <taxon>unclassified sequences</taxon>
        <taxon>metagenomes</taxon>
        <taxon>ecological metagenomes</taxon>
    </lineage>
</organism>
<gene>
    <name evidence="1" type="ORF">S01H4_08791</name>
</gene>
<sequence>ESNLWFLKNLVIGGVITDARGNTILINSKSLNVGDKIGEMTISEITPRYIRLRCKNKKYRRNF</sequence>
<evidence type="ECO:0000313" key="1">
    <source>
        <dbReference type="EMBL" id="GAG71853.1"/>
    </source>
</evidence>
<feature type="non-terminal residue" evidence="1">
    <location>
        <position position="1"/>
    </location>
</feature>
<accession>X1AGL8</accession>
<comment type="caution">
    <text evidence="1">The sequence shown here is derived from an EMBL/GenBank/DDBJ whole genome shotgun (WGS) entry which is preliminary data.</text>
</comment>
<dbReference type="EMBL" id="BART01003073">
    <property type="protein sequence ID" value="GAG71853.1"/>
    <property type="molecule type" value="Genomic_DNA"/>
</dbReference>
<protein>
    <submittedName>
        <fullName evidence="1">Uncharacterized protein</fullName>
    </submittedName>
</protein>
<dbReference type="AlphaFoldDB" id="X1AGL8"/>
<proteinExistence type="predicted"/>
<name>X1AGL8_9ZZZZ</name>